<dbReference type="OrthoDB" id="408631at2759"/>
<dbReference type="Pfam" id="PF07859">
    <property type="entry name" value="Abhydrolase_3"/>
    <property type="match status" value="1"/>
</dbReference>
<comment type="similarity">
    <text evidence="1">Belongs to the 'GDXG' lipolytic enzyme family.</text>
</comment>
<dbReference type="KEGG" id="bvg:109136368"/>
<evidence type="ECO:0000313" key="5">
    <source>
        <dbReference type="Proteomes" id="UP000035740"/>
    </source>
</evidence>
<organism evidence="4 5">
    <name type="scientific">Beta vulgaris subsp. vulgaris</name>
    <name type="common">Beet</name>
    <dbReference type="NCBI Taxonomy" id="3555"/>
    <lineage>
        <taxon>Eukaryota</taxon>
        <taxon>Viridiplantae</taxon>
        <taxon>Streptophyta</taxon>
        <taxon>Embryophyta</taxon>
        <taxon>Tracheophyta</taxon>
        <taxon>Spermatophyta</taxon>
        <taxon>Magnoliopsida</taxon>
        <taxon>eudicotyledons</taxon>
        <taxon>Gunneridae</taxon>
        <taxon>Pentapetalae</taxon>
        <taxon>Caryophyllales</taxon>
        <taxon>Chenopodiaceae</taxon>
        <taxon>Betoideae</taxon>
        <taxon>Beta</taxon>
    </lineage>
</organism>
<dbReference type="InterPro" id="IPR029058">
    <property type="entry name" value="AB_hydrolase_fold"/>
</dbReference>
<keyword evidence="5" id="KW-1185">Reference proteome</keyword>
<dbReference type="InterPro" id="IPR013094">
    <property type="entry name" value="AB_hydrolase_3"/>
</dbReference>
<evidence type="ECO:0000256" key="2">
    <source>
        <dbReference type="SAM" id="SignalP"/>
    </source>
</evidence>
<dbReference type="Proteomes" id="UP000035740">
    <property type="component" value="Unassembled WGS sequence"/>
</dbReference>
<dbReference type="SUPFAM" id="SSF53474">
    <property type="entry name" value="alpha/beta-Hydrolases"/>
    <property type="match status" value="1"/>
</dbReference>
<dbReference type="PANTHER" id="PTHR23024:SF546">
    <property type="entry name" value="CARBOXYLESTERASE 120-RELATED"/>
    <property type="match status" value="1"/>
</dbReference>
<dbReference type="EMBL" id="KQ090240">
    <property type="protein sequence ID" value="KMS98928.1"/>
    <property type="molecule type" value="Genomic_DNA"/>
</dbReference>
<dbReference type="AlphaFoldDB" id="A0A0J8BG04"/>
<dbReference type="OMA" id="LSDACWH"/>
<evidence type="ECO:0000259" key="3">
    <source>
        <dbReference type="Pfam" id="PF07859"/>
    </source>
</evidence>
<sequence length="348" mass="38917">MEYPTKVLLFFLQFTILTLHIQALDQTNSSKPQNSTTDPYKLLHIIQNPDGSLTRIKDYYPTVPPNTSSSISFSKDVPLNRDKNTWIRLYLPNNSKHVNLPIIIYAHGGGFILLSTATPNFDSFLSNTARQLGVLVVSVEYRLAPEHRLPAAYNDVLEALFWVKGKKDEWVKKYGDVSKCIIMGESAGGNIAYIVGLKASILTRQLNPLVIKGLVLIQPFFGGVTRTRSELKLPDSAGLPLVITDLMWNLSLPLGANRNHPYCNPVIGAGSSKLEKVKKLGWRVAIAGCDGDRLYDKQVEVFKLLERRGVDVVGNFSKGDYHGVFVTETTKALLFFEFMRSVFYSYLA</sequence>
<dbReference type="InterPro" id="IPR050466">
    <property type="entry name" value="Carboxylest/Gibb_receptor"/>
</dbReference>
<accession>A0A0J8BG04</accession>
<feature type="domain" description="Alpha/beta hydrolase fold-3" evidence="3">
    <location>
        <begin position="103"/>
        <end position="325"/>
    </location>
</feature>
<proteinExistence type="inferred from homology"/>
<keyword evidence="2" id="KW-0732">Signal</keyword>
<dbReference type="Gene3D" id="3.40.50.1820">
    <property type="entry name" value="alpha/beta hydrolase"/>
    <property type="match status" value="1"/>
</dbReference>
<protein>
    <recommendedName>
        <fullName evidence="3">Alpha/beta hydrolase fold-3 domain-containing protein</fullName>
    </recommendedName>
</protein>
<evidence type="ECO:0000256" key="1">
    <source>
        <dbReference type="ARBA" id="ARBA00010515"/>
    </source>
</evidence>
<feature type="signal peptide" evidence="2">
    <location>
        <begin position="1"/>
        <end position="23"/>
    </location>
</feature>
<dbReference type="GO" id="GO:0016787">
    <property type="term" value="F:hydrolase activity"/>
    <property type="evidence" value="ECO:0007669"/>
    <property type="project" value="InterPro"/>
</dbReference>
<reference evidence="4 5" key="1">
    <citation type="journal article" date="2014" name="Nature">
        <title>The genome of the recently domesticated crop plant sugar beet (Beta vulgaris).</title>
        <authorList>
            <person name="Dohm J.C."/>
            <person name="Minoche A.E."/>
            <person name="Holtgrawe D."/>
            <person name="Capella-Gutierrez S."/>
            <person name="Zakrzewski F."/>
            <person name="Tafer H."/>
            <person name="Rupp O."/>
            <person name="Sorensen T.R."/>
            <person name="Stracke R."/>
            <person name="Reinhardt R."/>
            <person name="Goesmann A."/>
            <person name="Kraft T."/>
            <person name="Schulz B."/>
            <person name="Stadler P.F."/>
            <person name="Schmidt T."/>
            <person name="Gabaldon T."/>
            <person name="Lehrach H."/>
            <person name="Weisshaar B."/>
            <person name="Himmelbauer H."/>
        </authorList>
    </citation>
    <scope>NUCLEOTIDE SEQUENCE [LARGE SCALE GENOMIC DNA]</scope>
    <source>
        <tissue evidence="4">Taproot</tissue>
    </source>
</reference>
<feature type="chain" id="PRO_5005294413" description="Alpha/beta hydrolase fold-3 domain-containing protein" evidence="2">
    <location>
        <begin position="24"/>
        <end position="348"/>
    </location>
</feature>
<name>A0A0J8BG04_BETVV</name>
<dbReference type="Gramene" id="KMS98928">
    <property type="protein sequence ID" value="KMS98928"/>
    <property type="gene ID" value="BVRB_3g067290"/>
</dbReference>
<dbReference type="PANTHER" id="PTHR23024">
    <property type="entry name" value="ARYLACETAMIDE DEACETYLASE"/>
    <property type="match status" value="1"/>
</dbReference>
<evidence type="ECO:0000313" key="4">
    <source>
        <dbReference type="EMBL" id="KMS98928.1"/>
    </source>
</evidence>
<gene>
    <name evidence="4" type="ORF">BVRB_3g067290</name>
</gene>